<sequence>MKHLTDSYMSHYFDPTIVPLALNVYLKMSKEIGDFMQIGFYVNRIFNYLPSYKDKYGRTVSSQTRGSSNGYPFFGAEISIKI</sequence>
<protein>
    <recommendedName>
        <fullName evidence="2">TonB-dependent receptor-like beta-barrel domain-containing protein</fullName>
    </recommendedName>
</protein>
<accession>A0A645IQR9</accession>
<gene>
    <name evidence="1" type="ORF">SDC9_201357</name>
</gene>
<evidence type="ECO:0000313" key="1">
    <source>
        <dbReference type="EMBL" id="MPN53691.1"/>
    </source>
</evidence>
<name>A0A645IQR9_9ZZZZ</name>
<evidence type="ECO:0008006" key="2">
    <source>
        <dbReference type="Google" id="ProtNLM"/>
    </source>
</evidence>
<comment type="caution">
    <text evidence="1">The sequence shown here is derived from an EMBL/GenBank/DDBJ whole genome shotgun (WGS) entry which is preliminary data.</text>
</comment>
<dbReference type="EMBL" id="VSSQ01121089">
    <property type="protein sequence ID" value="MPN53691.1"/>
    <property type="molecule type" value="Genomic_DNA"/>
</dbReference>
<dbReference type="AlphaFoldDB" id="A0A645IQR9"/>
<reference evidence="1" key="1">
    <citation type="submission" date="2019-08" db="EMBL/GenBank/DDBJ databases">
        <authorList>
            <person name="Kucharzyk K."/>
            <person name="Murdoch R.W."/>
            <person name="Higgins S."/>
            <person name="Loffler F."/>
        </authorList>
    </citation>
    <scope>NUCLEOTIDE SEQUENCE</scope>
</reference>
<proteinExistence type="predicted"/>
<organism evidence="1">
    <name type="scientific">bioreactor metagenome</name>
    <dbReference type="NCBI Taxonomy" id="1076179"/>
    <lineage>
        <taxon>unclassified sequences</taxon>
        <taxon>metagenomes</taxon>
        <taxon>ecological metagenomes</taxon>
    </lineage>
</organism>